<feature type="coiled-coil region" evidence="1">
    <location>
        <begin position="579"/>
        <end position="609"/>
    </location>
</feature>
<dbReference type="EMBL" id="JARK01000432">
    <property type="protein sequence ID" value="EYC37036.1"/>
    <property type="molecule type" value="Genomic_DNA"/>
</dbReference>
<accession>A0A016WBU0</accession>
<feature type="region of interest" description="Disordered" evidence="2">
    <location>
        <begin position="1204"/>
        <end position="1247"/>
    </location>
</feature>
<feature type="compositionally biased region" description="Low complexity" evidence="2">
    <location>
        <begin position="78"/>
        <end position="93"/>
    </location>
</feature>
<keyword evidence="1" id="KW-0175">Coiled coil</keyword>
<feature type="region of interest" description="Disordered" evidence="2">
    <location>
        <begin position="673"/>
        <end position="697"/>
    </location>
</feature>
<feature type="compositionally biased region" description="Basic and acidic residues" evidence="2">
    <location>
        <begin position="1223"/>
        <end position="1244"/>
    </location>
</feature>
<keyword evidence="4" id="KW-1185">Reference proteome</keyword>
<evidence type="ECO:0000256" key="1">
    <source>
        <dbReference type="SAM" id="Coils"/>
    </source>
</evidence>
<organism evidence="3 4">
    <name type="scientific">Ancylostoma ceylanicum</name>
    <dbReference type="NCBI Taxonomy" id="53326"/>
    <lineage>
        <taxon>Eukaryota</taxon>
        <taxon>Metazoa</taxon>
        <taxon>Ecdysozoa</taxon>
        <taxon>Nematoda</taxon>
        <taxon>Chromadorea</taxon>
        <taxon>Rhabditida</taxon>
        <taxon>Rhabditina</taxon>
        <taxon>Rhabditomorpha</taxon>
        <taxon>Strongyloidea</taxon>
        <taxon>Ancylostomatidae</taxon>
        <taxon>Ancylostomatinae</taxon>
        <taxon>Ancylostoma</taxon>
    </lineage>
</organism>
<feature type="region of interest" description="Disordered" evidence="2">
    <location>
        <begin position="1270"/>
        <end position="1290"/>
    </location>
</feature>
<protein>
    <recommendedName>
        <fullName evidence="5">Spectrin repeat-containing domain protein</fullName>
    </recommendedName>
</protein>
<dbReference type="Gene3D" id="1.20.58.60">
    <property type="match status" value="3"/>
</dbReference>
<sequence length="1498" mass="169464">MEERLTMKAEPSANPSPQDRSAPSPQRSVEVAAPATIEEAKTATVAAPLVEAGPAFPPQPRPSITQVAEAAPVQPQCSTAPSTSTTLAAPESAPRVKKPPIQTSVDQPTESEQIRSRKSSSSSQKSSKSRRARKEELTREFENCLEQVLTWLLEAEEELSLLDEVDENDLKTVRKQFKDFENFMASLTESQDTVGRVLHRSKLNCLSWEKTLISCFRTNVQVDEGESSDERVGALELSLHSIGERWRAICEWAEVRASQLDGLAELCAQTTEVFNTLCEWLKQREHELLGLKSAHHLEEPEQVAEQVRKLQRAEAALEAEHGSFVRLSQLSCELVARLEKGNGAAANEVRRRLDTVTQRWDNLVARIEEHSRTLVQSGKADVRQFLAATGAQPGPSAIEQKVKADRVVKPTESSLKVTTMEAAAADTGETTTDTEPEEATHQIVERFLRHVEKLTAEMEPLQAWTSTFSVSRKPDQVRKMISICQEKLMEIKDQEAKVNRLQLELEHMHLSADLTPAHLKRANDAFEKFAKGWARIVTKISEAMNVLTGHDEADEEQVVAKGIEQWIEGCDKVLTELMRTTKEERAKRLEKLEQQLETQQGNLTFIEKDPLKKAILKKGLDIVKKRIDGMSEEPSTSKSEGDLNAELEGEWCTVGDVAALDKEVERADKAVEVARSGNMSSETVEKAETRRAEMVERRRATSAALEKMKAAEEGMQSIAASVEATSSSDISLSGAITELKHARERLASYENLKKEAERAAEKMLALDDNVPQTITTTTRNRLRELSERWRELENAIEDHLNCARKEQKRSVQKTISNEERLLEQLEKRLADSEKASDAEECCEHLDNLESLLERVDTTLDVDDEILSMDESYVRDSFARLNDSRRRLADATRERIASLSRAVADCERFEKQMADIQQWSAHVSTLLDLRKSGDVSALDVPDEYKSAFESGTLVQELAREFASWTTALDETATWLEEGERKHNERFHDQFTHARNTFMELSQKFADFKHPKGFEEKIERIVHKLEDIENSLDDMTGIEAIFCSEALAEAKSLVKKLIAIEEDVNSLEKGKEQLIQEGIFDKESAAPFAEKIRLSKKKTKELGLRAEDAVERLEDCVEMYNKLLNESEQVEEFLDQLEDRLEKYASEDKAQDEEVVDELVSEWNRHESSLRNLEELERLLRENAVKVSEGVCADKRRRADALKMRLDGWSRTVQPSQSKPDQPADEPKASEKATEKEEASEEKMEGDVVEPTVSITFTQPTTMRMVVDEEANGVDESDDAASAAPPPSPDEMEQVYANLDCIEEIIASDEQYPMEGIDDAEERYARMANDLEDALKKVEGHQMTMDVLHVSHTQERVQTLKKDLMERREKAVEERKEWQALQHVLFEAEKGVAMGDNAMDRFTGRQTSPPLQELEERQTAVEELLPRTESLVCDAVRRLGVILPRLRENSERATAIRNRVRDVETRFRDLVRAARESRVRLDARAVDQGQLRQGLENLQF</sequence>
<evidence type="ECO:0000313" key="3">
    <source>
        <dbReference type="EMBL" id="EYC37036.1"/>
    </source>
</evidence>
<dbReference type="InterPro" id="IPR018159">
    <property type="entry name" value="Spectrin/alpha-actinin"/>
</dbReference>
<comment type="caution">
    <text evidence="3">The sequence shown here is derived from an EMBL/GenBank/DDBJ whole genome shotgun (WGS) entry which is preliminary data.</text>
</comment>
<feature type="region of interest" description="Disordered" evidence="2">
    <location>
        <begin position="51"/>
        <end position="136"/>
    </location>
</feature>
<evidence type="ECO:0000256" key="2">
    <source>
        <dbReference type="SAM" id="MobiDB-lite"/>
    </source>
</evidence>
<feature type="coiled-coil region" evidence="1">
    <location>
        <begin position="1315"/>
        <end position="1379"/>
    </location>
</feature>
<feature type="coiled-coil region" evidence="1">
    <location>
        <begin position="484"/>
        <end position="511"/>
    </location>
</feature>
<evidence type="ECO:0008006" key="5">
    <source>
        <dbReference type="Google" id="ProtNLM"/>
    </source>
</evidence>
<dbReference type="SUPFAM" id="SSF46966">
    <property type="entry name" value="Spectrin repeat"/>
    <property type="match status" value="2"/>
</dbReference>
<feature type="coiled-coil region" evidence="1">
    <location>
        <begin position="1104"/>
        <end position="1174"/>
    </location>
</feature>
<reference evidence="4" key="1">
    <citation type="journal article" date="2015" name="Nat. Genet.">
        <title>The genome and transcriptome of the zoonotic hookworm Ancylostoma ceylanicum identify infection-specific gene families.</title>
        <authorList>
            <person name="Schwarz E.M."/>
            <person name="Hu Y."/>
            <person name="Antoshechkin I."/>
            <person name="Miller M.M."/>
            <person name="Sternberg P.W."/>
            <person name="Aroian R.V."/>
        </authorList>
    </citation>
    <scope>NUCLEOTIDE SEQUENCE</scope>
    <source>
        <strain evidence="4">HY135</strain>
    </source>
</reference>
<dbReference type="Pfam" id="PF00435">
    <property type="entry name" value="Spectrin"/>
    <property type="match status" value="1"/>
</dbReference>
<proteinExistence type="predicted"/>
<dbReference type="InterPro" id="IPR002017">
    <property type="entry name" value="Spectrin_repeat"/>
</dbReference>
<feature type="region of interest" description="Disordered" evidence="2">
    <location>
        <begin position="1"/>
        <end position="32"/>
    </location>
</feature>
<feature type="coiled-coil region" evidence="1">
    <location>
        <begin position="732"/>
        <end position="769"/>
    </location>
</feature>
<dbReference type="Proteomes" id="UP000024635">
    <property type="component" value="Unassembled WGS sequence"/>
</dbReference>
<feature type="compositionally biased region" description="Polar residues" evidence="2">
    <location>
        <begin position="1209"/>
        <end position="1218"/>
    </location>
</feature>
<dbReference type="SMART" id="SM00150">
    <property type="entry name" value="SPEC"/>
    <property type="match status" value="3"/>
</dbReference>
<feature type="coiled-coil region" evidence="1">
    <location>
        <begin position="808"/>
        <end position="842"/>
    </location>
</feature>
<gene>
    <name evidence="3" type="primary">Acey_s0832.g2586</name>
    <name evidence="3" type="ORF">Y032_0832g2586</name>
</gene>
<evidence type="ECO:0000313" key="4">
    <source>
        <dbReference type="Proteomes" id="UP000024635"/>
    </source>
</evidence>
<feature type="compositionally biased region" description="Polar residues" evidence="2">
    <location>
        <begin position="13"/>
        <end position="27"/>
    </location>
</feature>
<feature type="non-terminal residue" evidence="3">
    <location>
        <position position="1"/>
    </location>
</feature>
<feature type="compositionally biased region" description="Basic and acidic residues" evidence="2">
    <location>
        <begin position="683"/>
        <end position="697"/>
    </location>
</feature>
<name>A0A016WBU0_9BILA</name>
<dbReference type="OrthoDB" id="10057795at2759"/>